<reference evidence="1" key="1">
    <citation type="journal article" date="2019" name="bioRxiv">
        <title>The Genome of the Zebra Mussel, Dreissena polymorpha: A Resource for Invasive Species Research.</title>
        <authorList>
            <person name="McCartney M.A."/>
            <person name="Auch B."/>
            <person name="Kono T."/>
            <person name="Mallez S."/>
            <person name="Zhang Y."/>
            <person name="Obille A."/>
            <person name="Becker A."/>
            <person name="Abrahante J.E."/>
            <person name="Garbe J."/>
            <person name="Badalamenti J.P."/>
            <person name="Herman A."/>
            <person name="Mangelson H."/>
            <person name="Liachko I."/>
            <person name="Sullivan S."/>
            <person name="Sone E.D."/>
            <person name="Koren S."/>
            <person name="Silverstein K.A.T."/>
            <person name="Beckman K.B."/>
            <person name="Gohl D.M."/>
        </authorList>
    </citation>
    <scope>NUCLEOTIDE SEQUENCE</scope>
    <source>
        <strain evidence="1">Duluth1</strain>
        <tissue evidence="1">Whole animal</tissue>
    </source>
</reference>
<protein>
    <submittedName>
        <fullName evidence="1">Uncharacterized protein</fullName>
    </submittedName>
</protein>
<comment type="caution">
    <text evidence="1">The sequence shown here is derived from an EMBL/GenBank/DDBJ whole genome shotgun (WGS) entry which is preliminary data.</text>
</comment>
<sequence>MKKFITSRDGRTLSLPNYTNKPSDCSCHDYNVNETRISSEMVSLLMLDINFECDCDPGRSERGQTTDLRQCESLHARGHSTSGIRRSTPRRMSFWPFHQRYLTIHSTQDVVWAIPPEVSDDPLQTGCQTNRSTKDMGH</sequence>
<name>A0A9D4MXU6_DREPO</name>
<keyword evidence="2" id="KW-1185">Reference proteome</keyword>
<dbReference type="AlphaFoldDB" id="A0A9D4MXU6"/>
<reference evidence="1" key="2">
    <citation type="submission" date="2020-11" db="EMBL/GenBank/DDBJ databases">
        <authorList>
            <person name="McCartney M.A."/>
            <person name="Auch B."/>
            <person name="Kono T."/>
            <person name="Mallez S."/>
            <person name="Becker A."/>
            <person name="Gohl D.M."/>
            <person name="Silverstein K.A.T."/>
            <person name="Koren S."/>
            <person name="Bechman K.B."/>
            <person name="Herman A."/>
            <person name="Abrahante J.E."/>
            <person name="Garbe J."/>
        </authorList>
    </citation>
    <scope>NUCLEOTIDE SEQUENCE</scope>
    <source>
        <strain evidence="1">Duluth1</strain>
        <tissue evidence="1">Whole animal</tissue>
    </source>
</reference>
<organism evidence="1 2">
    <name type="scientific">Dreissena polymorpha</name>
    <name type="common">Zebra mussel</name>
    <name type="synonym">Mytilus polymorpha</name>
    <dbReference type="NCBI Taxonomy" id="45954"/>
    <lineage>
        <taxon>Eukaryota</taxon>
        <taxon>Metazoa</taxon>
        <taxon>Spiralia</taxon>
        <taxon>Lophotrochozoa</taxon>
        <taxon>Mollusca</taxon>
        <taxon>Bivalvia</taxon>
        <taxon>Autobranchia</taxon>
        <taxon>Heteroconchia</taxon>
        <taxon>Euheterodonta</taxon>
        <taxon>Imparidentia</taxon>
        <taxon>Neoheterodontei</taxon>
        <taxon>Myida</taxon>
        <taxon>Dreissenoidea</taxon>
        <taxon>Dreissenidae</taxon>
        <taxon>Dreissena</taxon>
    </lineage>
</organism>
<evidence type="ECO:0000313" key="1">
    <source>
        <dbReference type="EMBL" id="KAH3885918.1"/>
    </source>
</evidence>
<proteinExistence type="predicted"/>
<dbReference type="Proteomes" id="UP000828390">
    <property type="component" value="Unassembled WGS sequence"/>
</dbReference>
<dbReference type="EMBL" id="JAIWYP010000001">
    <property type="protein sequence ID" value="KAH3885918.1"/>
    <property type="molecule type" value="Genomic_DNA"/>
</dbReference>
<gene>
    <name evidence="1" type="ORF">DPMN_009915</name>
</gene>
<accession>A0A9D4MXU6</accession>
<evidence type="ECO:0000313" key="2">
    <source>
        <dbReference type="Proteomes" id="UP000828390"/>
    </source>
</evidence>